<organism evidence="1 2">
    <name type="scientific">Mycena maculata</name>
    <dbReference type="NCBI Taxonomy" id="230809"/>
    <lineage>
        <taxon>Eukaryota</taxon>
        <taxon>Fungi</taxon>
        <taxon>Dikarya</taxon>
        <taxon>Basidiomycota</taxon>
        <taxon>Agaricomycotina</taxon>
        <taxon>Agaricomycetes</taxon>
        <taxon>Agaricomycetidae</taxon>
        <taxon>Agaricales</taxon>
        <taxon>Marasmiineae</taxon>
        <taxon>Mycenaceae</taxon>
        <taxon>Mycena</taxon>
    </lineage>
</organism>
<accession>A0AAD7IZ88</accession>
<dbReference type="Pfam" id="PF07065">
    <property type="entry name" value="D123"/>
    <property type="match status" value="1"/>
</dbReference>
<dbReference type="AlphaFoldDB" id="A0AAD7IZ88"/>
<evidence type="ECO:0000313" key="2">
    <source>
        <dbReference type="Proteomes" id="UP001215280"/>
    </source>
</evidence>
<dbReference type="Proteomes" id="UP001215280">
    <property type="component" value="Unassembled WGS sequence"/>
</dbReference>
<gene>
    <name evidence="1" type="ORF">DFH07DRAFT_526108</name>
</gene>
<proteinExistence type="predicted"/>
<protein>
    <recommendedName>
        <fullName evidence="3">Cell division cycle protein 123</fullName>
    </recommendedName>
</protein>
<sequence>MSLLESIRAGRPLRKVGIEHDTSAPSLIDTLEITDKYDARVAHANIENWGSALAEFTPKTILVPLSLAQGSLLLSEYKKLENAQEAVDAAAAAYVASGRLSSLSAVAPEEDTLLAALGPQIQAAINEMSGADGTAGCFMKLSSRSPKDAAARSGVFEAYYARAARAERELDDERKLWILCESESAALRFSDAASVIRALVLSERVWQDMTLAMRHPDTWQQNVILRKWEPVPIDMEFRTFVANGRMTAISQYAYQLCSPRLTDPAELARAVAAVRKLHAALHPILAARGFGDCVLDFGVIPASEGEWGATFIEMNPFEETTDGGLFSWVRERAVIEGTAPAVEYPAVRVTERRRTGALAMVPRGWKEVMAKVERAS</sequence>
<name>A0AAD7IZ88_9AGAR</name>
<dbReference type="InterPro" id="IPR009772">
    <property type="entry name" value="CDC123"/>
</dbReference>
<reference evidence="1" key="1">
    <citation type="submission" date="2023-03" db="EMBL/GenBank/DDBJ databases">
        <title>Massive genome expansion in bonnet fungi (Mycena s.s.) driven by repeated elements and novel gene families across ecological guilds.</title>
        <authorList>
            <consortium name="Lawrence Berkeley National Laboratory"/>
            <person name="Harder C.B."/>
            <person name="Miyauchi S."/>
            <person name="Viragh M."/>
            <person name="Kuo A."/>
            <person name="Thoen E."/>
            <person name="Andreopoulos B."/>
            <person name="Lu D."/>
            <person name="Skrede I."/>
            <person name="Drula E."/>
            <person name="Henrissat B."/>
            <person name="Morin E."/>
            <person name="Kohler A."/>
            <person name="Barry K."/>
            <person name="LaButti K."/>
            <person name="Morin E."/>
            <person name="Salamov A."/>
            <person name="Lipzen A."/>
            <person name="Mereny Z."/>
            <person name="Hegedus B."/>
            <person name="Baldrian P."/>
            <person name="Stursova M."/>
            <person name="Weitz H."/>
            <person name="Taylor A."/>
            <person name="Grigoriev I.V."/>
            <person name="Nagy L.G."/>
            <person name="Martin F."/>
            <person name="Kauserud H."/>
        </authorList>
    </citation>
    <scope>NUCLEOTIDE SEQUENCE</scope>
    <source>
        <strain evidence="1">CBHHK188m</strain>
    </source>
</reference>
<dbReference type="EMBL" id="JARJLG010000078">
    <property type="protein sequence ID" value="KAJ7751533.1"/>
    <property type="molecule type" value="Genomic_DNA"/>
</dbReference>
<evidence type="ECO:0000313" key="1">
    <source>
        <dbReference type="EMBL" id="KAJ7751533.1"/>
    </source>
</evidence>
<evidence type="ECO:0008006" key="3">
    <source>
        <dbReference type="Google" id="ProtNLM"/>
    </source>
</evidence>
<keyword evidence="2" id="KW-1185">Reference proteome</keyword>
<comment type="caution">
    <text evidence="1">The sequence shown here is derived from an EMBL/GenBank/DDBJ whole genome shotgun (WGS) entry which is preliminary data.</text>
</comment>